<protein>
    <submittedName>
        <fullName evidence="1">Uncharacterized protein</fullName>
    </submittedName>
</protein>
<sequence length="57" mass="6558">AYYQGLYHGMGTHLQSALHRNKGLLSRPLSWYGHTLNDSLPYITTWAFYQGLYHAMG</sequence>
<gene>
    <name evidence="1" type="ORF">CHS0354_035069</name>
</gene>
<name>A0AAE0S756_9BIVA</name>
<proteinExistence type="predicted"/>
<keyword evidence="2" id="KW-1185">Reference proteome</keyword>
<reference evidence="1" key="2">
    <citation type="journal article" date="2021" name="Genome Biol. Evol.">
        <title>Developing a high-quality reference genome for a parasitic bivalve with doubly uniparental inheritance (Bivalvia: Unionida).</title>
        <authorList>
            <person name="Smith C.H."/>
        </authorList>
    </citation>
    <scope>NUCLEOTIDE SEQUENCE</scope>
    <source>
        <strain evidence="1">CHS0354</strain>
        <tissue evidence="1">Mantle</tissue>
    </source>
</reference>
<feature type="non-terminal residue" evidence="1">
    <location>
        <position position="57"/>
    </location>
</feature>
<dbReference type="AlphaFoldDB" id="A0AAE0S756"/>
<dbReference type="Proteomes" id="UP001195483">
    <property type="component" value="Unassembled WGS sequence"/>
</dbReference>
<reference evidence="1" key="1">
    <citation type="journal article" date="2021" name="Genome Biol. Evol.">
        <title>A High-Quality Reference Genome for a Parasitic Bivalve with Doubly Uniparental Inheritance (Bivalvia: Unionida).</title>
        <authorList>
            <person name="Smith C.H."/>
        </authorList>
    </citation>
    <scope>NUCLEOTIDE SEQUENCE</scope>
    <source>
        <strain evidence="1">CHS0354</strain>
    </source>
</reference>
<accession>A0AAE0S756</accession>
<organism evidence="1 2">
    <name type="scientific">Potamilus streckersoni</name>
    <dbReference type="NCBI Taxonomy" id="2493646"/>
    <lineage>
        <taxon>Eukaryota</taxon>
        <taxon>Metazoa</taxon>
        <taxon>Spiralia</taxon>
        <taxon>Lophotrochozoa</taxon>
        <taxon>Mollusca</taxon>
        <taxon>Bivalvia</taxon>
        <taxon>Autobranchia</taxon>
        <taxon>Heteroconchia</taxon>
        <taxon>Palaeoheterodonta</taxon>
        <taxon>Unionida</taxon>
        <taxon>Unionoidea</taxon>
        <taxon>Unionidae</taxon>
        <taxon>Ambleminae</taxon>
        <taxon>Lampsilini</taxon>
        <taxon>Potamilus</taxon>
    </lineage>
</organism>
<evidence type="ECO:0000313" key="2">
    <source>
        <dbReference type="Proteomes" id="UP001195483"/>
    </source>
</evidence>
<evidence type="ECO:0000313" key="1">
    <source>
        <dbReference type="EMBL" id="KAK3586533.1"/>
    </source>
</evidence>
<dbReference type="EMBL" id="JAEAOA010002056">
    <property type="protein sequence ID" value="KAK3586533.1"/>
    <property type="molecule type" value="Genomic_DNA"/>
</dbReference>
<feature type="non-terminal residue" evidence="1">
    <location>
        <position position="1"/>
    </location>
</feature>
<reference evidence="1" key="3">
    <citation type="submission" date="2023-05" db="EMBL/GenBank/DDBJ databases">
        <authorList>
            <person name="Smith C.H."/>
        </authorList>
    </citation>
    <scope>NUCLEOTIDE SEQUENCE</scope>
    <source>
        <strain evidence="1">CHS0354</strain>
        <tissue evidence="1">Mantle</tissue>
    </source>
</reference>
<comment type="caution">
    <text evidence="1">The sequence shown here is derived from an EMBL/GenBank/DDBJ whole genome shotgun (WGS) entry which is preliminary data.</text>
</comment>